<dbReference type="Proteomes" id="UP000790787">
    <property type="component" value="Chromosome 24"/>
</dbReference>
<dbReference type="RefSeq" id="XP_075103549.1">
    <property type="nucleotide sequence ID" value="XM_075247448.1"/>
</dbReference>
<gene>
    <name evidence="2" type="primary">LOC142178117</name>
</gene>
<keyword evidence="1" id="KW-1185">Reference proteome</keyword>
<name>A0AC58U2F5_TOBAC</name>
<reference evidence="1" key="1">
    <citation type="journal article" date="2014" name="Nat. Commun.">
        <title>The tobacco genome sequence and its comparison with those of tomato and potato.</title>
        <authorList>
            <person name="Sierro N."/>
            <person name="Battey J.N."/>
            <person name="Ouadi S."/>
            <person name="Bakaher N."/>
            <person name="Bovet L."/>
            <person name="Willig A."/>
            <person name="Goepfert S."/>
            <person name="Peitsch M.C."/>
            <person name="Ivanov N.V."/>
        </authorList>
    </citation>
    <scope>NUCLEOTIDE SEQUENCE [LARGE SCALE GENOMIC DNA]</scope>
</reference>
<protein>
    <submittedName>
        <fullName evidence="2">Uncharacterized protein LOC142178117</fullName>
    </submittedName>
</protein>
<sequence length="327" mass="37136">MKDLVTKMKNINFETIKVTHQYSAIISQTGVKKMEDLETFNIPCAIGLTSFTKALCDLGTSINLMPYAVFKKMGLGDRRPTSMKLLMEDHTLKRPLGVLDDILFKVDQSYVPADFVILDCEVNVEIPIILGRPFLATGRAICDVVFGELKFRLNDEEVVFHIQKSMKHPHDYGVISVIDMVDEVVDEDMHEKIVWMKLFMRFYSIRIMTQWGGYIEAVMALEGLCSFSYKTETLSLDLENRIIPPTKPSIIELPKLELKPLISHLRYEFLGPNESLPVTISSFLFSVHVSLSLDVLKKHKLALGLTIADIRGISSSFCIHKIYLEEG</sequence>
<proteinExistence type="predicted"/>
<evidence type="ECO:0000313" key="1">
    <source>
        <dbReference type="Proteomes" id="UP000790787"/>
    </source>
</evidence>
<reference evidence="2" key="2">
    <citation type="submission" date="2025-08" db="UniProtKB">
        <authorList>
            <consortium name="RefSeq"/>
        </authorList>
    </citation>
    <scope>IDENTIFICATION</scope>
    <source>
        <tissue evidence="2">Leaf</tissue>
    </source>
</reference>
<accession>A0AC58U2F5</accession>
<organism evidence="1 2">
    <name type="scientific">Nicotiana tabacum</name>
    <name type="common">Common tobacco</name>
    <dbReference type="NCBI Taxonomy" id="4097"/>
    <lineage>
        <taxon>Eukaryota</taxon>
        <taxon>Viridiplantae</taxon>
        <taxon>Streptophyta</taxon>
        <taxon>Embryophyta</taxon>
        <taxon>Tracheophyta</taxon>
        <taxon>Spermatophyta</taxon>
        <taxon>Magnoliopsida</taxon>
        <taxon>eudicotyledons</taxon>
        <taxon>Gunneridae</taxon>
        <taxon>Pentapetalae</taxon>
        <taxon>asterids</taxon>
        <taxon>lamiids</taxon>
        <taxon>Solanales</taxon>
        <taxon>Solanaceae</taxon>
        <taxon>Nicotianoideae</taxon>
        <taxon>Nicotianeae</taxon>
        <taxon>Nicotiana</taxon>
    </lineage>
</organism>
<evidence type="ECO:0000313" key="2">
    <source>
        <dbReference type="RefSeq" id="XP_075103549.1"/>
    </source>
</evidence>